<evidence type="ECO:0000313" key="3">
    <source>
        <dbReference type="Proteomes" id="UP000243136"/>
    </source>
</evidence>
<name>A0A250G814_9FLAO</name>
<evidence type="ECO:0000256" key="1">
    <source>
        <dbReference type="SAM" id="SignalP"/>
    </source>
</evidence>
<dbReference type="AlphaFoldDB" id="A0A250G814"/>
<dbReference type="Proteomes" id="UP000243136">
    <property type="component" value="Chromosome"/>
</dbReference>
<sequence>MKKVLLMMCLMLSVGATAYVGFGEMVKDESCAKCVGAKNCNACKNCKYCKHCNEGKGSCGVCK</sequence>
<organism evidence="2 3">
    <name type="scientific">Capnocytophaga canimorsus</name>
    <dbReference type="NCBI Taxonomy" id="28188"/>
    <lineage>
        <taxon>Bacteria</taxon>
        <taxon>Pseudomonadati</taxon>
        <taxon>Bacteroidota</taxon>
        <taxon>Flavobacteriia</taxon>
        <taxon>Flavobacteriales</taxon>
        <taxon>Flavobacteriaceae</taxon>
        <taxon>Capnocytophaga</taxon>
    </lineage>
</organism>
<evidence type="ECO:0000313" key="2">
    <source>
        <dbReference type="EMBL" id="ATA92478.1"/>
    </source>
</evidence>
<dbReference type="RefSeq" id="WP_095917723.1">
    <property type="nucleotide sequence ID" value="NZ_BOQJ01000037.1"/>
</dbReference>
<accession>A0A250G814</accession>
<dbReference type="EMBL" id="CP022388">
    <property type="protein sequence ID" value="ATA92478.1"/>
    <property type="molecule type" value="Genomic_DNA"/>
</dbReference>
<proteinExistence type="predicted"/>
<protein>
    <submittedName>
        <fullName evidence="2">Uncharacterized protein</fullName>
    </submittedName>
</protein>
<feature type="signal peptide" evidence="1">
    <location>
        <begin position="1"/>
        <end position="18"/>
    </location>
</feature>
<reference evidence="3" key="1">
    <citation type="submission" date="2017-06" db="EMBL/GenBank/DDBJ databases">
        <title>Capnocytophaga spp. assemblies.</title>
        <authorList>
            <person name="Gulvik C.A."/>
        </authorList>
    </citation>
    <scope>NUCLEOTIDE SEQUENCE [LARGE SCALE GENOMIC DNA]</scope>
    <source>
        <strain evidence="3">H5594</strain>
    </source>
</reference>
<gene>
    <name evidence="2" type="ORF">CGC56_10095</name>
</gene>
<feature type="chain" id="PRO_5013259039" evidence="1">
    <location>
        <begin position="19"/>
        <end position="63"/>
    </location>
</feature>
<keyword evidence="1" id="KW-0732">Signal</keyword>